<accession>A0A8J6P0P1</accession>
<dbReference type="PANTHER" id="PTHR43977">
    <property type="entry name" value="STRUCTURAL MAINTENANCE OF CHROMOSOMES PROTEIN 3"/>
    <property type="match status" value="1"/>
</dbReference>
<feature type="coiled-coil region" evidence="6">
    <location>
        <begin position="405"/>
        <end position="474"/>
    </location>
</feature>
<evidence type="ECO:0000259" key="7">
    <source>
        <dbReference type="SMART" id="SM00968"/>
    </source>
</evidence>
<evidence type="ECO:0000256" key="6">
    <source>
        <dbReference type="HAMAP-Rule" id="MF_01894"/>
    </source>
</evidence>
<dbReference type="InterPro" id="IPR011890">
    <property type="entry name" value="SMC_prok"/>
</dbReference>
<dbReference type="InterPro" id="IPR024704">
    <property type="entry name" value="SMC"/>
</dbReference>
<evidence type="ECO:0000256" key="2">
    <source>
        <dbReference type="ARBA" id="ARBA00022741"/>
    </source>
</evidence>
<comment type="subunit">
    <text evidence="6">Homodimer.</text>
</comment>
<dbReference type="GO" id="GO:0006260">
    <property type="term" value="P:DNA replication"/>
    <property type="evidence" value="ECO:0007669"/>
    <property type="project" value="UniProtKB-UniRule"/>
</dbReference>
<keyword evidence="2 6" id="KW-0547">Nucleotide-binding</keyword>
<gene>
    <name evidence="6 8" type="primary">smc</name>
    <name evidence="8" type="ORF">H8D96_01825</name>
</gene>
<comment type="function">
    <text evidence="6">Required for chromosome condensation and partitioning.</text>
</comment>
<feature type="coiled-coil region" evidence="6">
    <location>
        <begin position="977"/>
        <end position="1049"/>
    </location>
</feature>
<dbReference type="InterPro" id="IPR010935">
    <property type="entry name" value="SMC_hinge"/>
</dbReference>
<dbReference type="Pfam" id="PF06470">
    <property type="entry name" value="SMC_hinge"/>
    <property type="match status" value="1"/>
</dbReference>
<keyword evidence="5 6" id="KW-0238">DNA-binding</keyword>
<protein>
    <recommendedName>
        <fullName evidence="6">Chromosome partition protein Smc</fullName>
    </recommendedName>
</protein>
<dbReference type="SUPFAM" id="SSF75553">
    <property type="entry name" value="Smc hinge domain"/>
    <property type="match status" value="1"/>
</dbReference>
<feature type="coiled-coil region" evidence="6">
    <location>
        <begin position="265"/>
        <end position="344"/>
    </location>
</feature>
<comment type="subcellular location">
    <subcellularLocation>
        <location evidence="6">Cytoplasm</location>
    </subcellularLocation>
</comment>
<evidence type="ECO:0000313" key="9">
    <source>
        <dbReference type="Proteomes" id="UP000605201"/>
    </source>
</evidence>
<dbReference type="InterPro" id="IPR027417">
    <property type="entry name" value="P-loop_NTPase"/>
</dbReference>
<keyword evidence="4 6" id="KW-0175">Coiled coil</keyword>
<dbReference type="Gene3D" id="1.20.5.340">
    <property type="match status" value="1"/>
</dbReference>
<dbReference type="InterPro" id="IPR036277">
    <property type="entry name" value="SMC_hinge_sf"/>
</dbReference>
<proteinExistence type="inferred from homology"/>
<sequence>MKIKQLEINGFKSFHEKARIEFPPGISAVVGPNGCGKSNIVDALRWVMGEQSVKQLRGKSMEDVIFAGTNGTHPLNMAEVSLILNNDNGTAPEELKGFTEIMLTRRLHRSGESAYFINKQPCRLKDIHNIFMGSGLGSKSYAVVQQGNIGTITDAGPEERRFIIEEAAGITRYKARKNEALRKVDSTRQNLLRVNDIIFEVKRQMAALKRQARKAKRYKRYQDRIRELDIGLALHYYDDYTHKINETDTLLKDLRDTDLGHTSQLNKLDAALAEIKLRSSQKNQEISEQKSKRFEMQRNMDRIENDLAHLHKDIERLRDEIAGLESARQDLEKKDRNITAEISQVADTNTGIKTRITKETEVLDQQQSFEKKIKDQLSALHQDLETSKTKVMDLATQEARHKNIYLNATNNKESLTRRLKQTNAEEIKTAQEVTQLEHKVSQTEKVFQAHHAKIDDLNRQIADIKKQLEEKNGLLGKQVKHVQTLVLESNQAKSTYTTLKKMEDNFEWYKDGVRAVMKKVGRKEGEKSTDKAGGPENDDILGLIADILEPQPSYETAVEAVLGESLQYILVKDQTAGIGSINYLQTTRAGRSGFIPVSSVKNFELEPKKKCASQKKLLDYVSVKPGFEKIAEALLAHVVVADDMQEALKIYNNNGSMQTAVTKDGDILSHQGIMIGGSQDNLSGILAKKQELKRIDRRIKKLIPELESARSDQKELESKVRTIESKLQQLFEQKNKVTQLEIEAEKDLYKANEDLKHSRRHLEIIHLEQQRLLGEKNDIDEEITTHNQALSDIENAVKTAQDKVTEKLGQISSLSSELEDFNQSIVDLKLNLTALNTKLENSSNALRRLKEFQNDGLKQLEQIALEIGRKKQKKTDSQQNIVDFEQTLAGRYDDLKRLEEALQHNEADYASIDAKMLDSDSTISKIQTKREKTLHKIRMLELEQSQQHLQRQNITDRLQATYHTAIAALQSEFSSAAENNEMTLDEMENELDLCRKRIAGIEDVNLGAIKEHEQLKERYDFLCEQREDLEQAVEDLHKVIKKINKITQERFLKTFDAINQKLNEVFPRLFDNGSAKLILTEPDKPLDTGVEFLVHPQGKKLTRMSLLSGGEKALAAIALIFSIFLIKPAAFCLMDEIDATLDESNVFRFNDLLKIIGENSQIIMITHNKRTMEFADTLFGITMENKGVSKIVSVNFECQEG</sequence>
<dbReference type="GO" id="GO:0005694">
    <property type="term" value="C:chromosome"/>
    <property type="evidence" value="ECO:0007669"/>
    <property type="project" value="InterPro"/>
</dbReference>
<evidence type="ECO:0000256" key="5">
    <source>
        <dbReference type="ARBA" id="ARBA00023125"/>
    </source>
</evidence>
<feature type="coiled-coil region" evidence="6">
    <location>
        <begin position="706"/>
        <end position="743"/>
    </location>
</feature>
<evidence type="ECO:0000256" key="1">
    <source>
        <dbReference type="ARBA" id="ARBA00022490"/>
    </source>
</evidence>
<name>A0A8J6P0P1_9BACT</name>
<dbReference type="Gene3D" id="3.40.50.300">
    <property type="entry name" value="P-loop containing nucleotide triphosphate hydrolases"/>
    <property type="match status" value="2"/>
</dbReference>
<dbReference type="Proteomes" id="UP000605201">
    <property type="component" value="Unassembled WGS sequence"/>
</dbReference>
<dbReference type="AlphaFoldDB" id="A0A8J6P0P1"/>
<feature type="binding site" evidence="6">
    <location>
        <begin position="32"/>
        <end position="39"/>
    </location>
    <ligand>
        <name>ATP</name>
        <dbReference type="ChEBI" id="CHEBI:30616"/>
    </ligand>
</feature>
<dbReference type="GO" id="GO:0007059">
    <property type="term" value="P:chromosome segregation"/>
    <property type="evidence" value="ECO:0007669"/>
    <property type="project" value="UniProtKB-UniRule"/>
</dbReference>
<dbReference type="GO" id="GO:0003677">
    <property type="term" value="F:DNA binding"/>
    <property type="evidence" value="ECO:0007669"/>
    <property type="project" value="UniProtKB-UniRule"/>
</dbReference>
<evidence type="ECO:0000256" key="4">
    <source>
        <dbReference type="ARBA" id="ARBA00023054"/>
    </source>
</evidence>
<keyword evidence="3 6" id="KW-0067">ATP-binding</keyword>
<feature type="domain" description="SMC hinge" evidence="7">
    <location>
        <begin position="538"/>
        <end position="651"/>
    </location>
</feature>
<dbReference type="EMBL" id="JACNIG010000064">
    <property type="protein sequence ID" value="MBC8430635.1"/>
    <property type="molecule type" value="Genomic_DNA"/>
</dbReference>
<dbReference type="Gene3D" id="1.20.1060.20">
    <property type="match status" value="1"/>
</dbReference>
<dbReference type="GO" id="GO:0005737">
    <property type="term" value="C:cytoplasm"/>
    <property type="evidence" value="ECO:0007669"/>
    <property type="project" value="UniProtKB-SubCell"/>
</dbReference>
<dbReference type="HAMAP" id="MF_01894">
    <property type="entry name" value="Smc_prok"/>
    <property type="match status" value="1"/>
</dbReference>
<comment type="similarity">
    <text evidence="6">Belongs to the SMC family.</text>
</comment>
<dbReference type="GO" id="GO:0016887">
    <property type="term" value="F:ATP hydrolysis activity"/>
    <property type="evidence" value="ECO:0007669"/>
    <property type="project" value="InterPro"/>
</dbReference>
<reference evidence="8 9" key="1">
    <citation type="submission" date="2020-08" db="EMBL/GenBank/DDBJ databases">
        <title>Bridging the membrane lipid divide: bacteria of the FCB group superphylum have the potential to synthesize archaeal ether lipids.</title>
        <authorList>
            <person name="Villanueva L."/>
            <person name="Von Meijenfeldt F.A.B."/>
            <person name="Westbye A.B."/>
            <person name="Yadav S."/>
            <person name="Hopmans E.C."/>
            <person name="Dutilh B.E."/>
            <person name="Sinninghe Damste J.S."/>
        </authorList>
    </citation>
    <scope>NUCLEOTIDE SEQUENCE [LARGE SCALE GENOMIC DNA]</scope>
    <source>
        <strain evidence="8">NIOZ-UU17</strain>
    </source>
</reference>
<dbReference type="SMART" id="SM00968">
    <property type="entry name" value="SMC_hinge"/>
    <property type="match status" value="1"/>
</dbReference>
<dbReference type="SUPFAM" id="SSF52540">
    <property type="entry name" value="P-loop containing nucleoside triphosphate hydrolases"/>
    <property type="match status" value="1"/>
</dbReference>
<keyword evidence="1 6" id="KW-0963">Cytoplasm</keyword>
<evidence type="ECO:0000256" key="3">
    <source>
        <dbReference type="ARBA" id="ARBA00022840"/>
    </source>
</evidence>
<dbReference type="GO" id="GO:0005524">
    <property type="term" value="F:ATP binding"/>
    <property type="evidence" value="ECO:0007669"/>
    <property type="project" value="UniProtKB-UniRule"/>
</dbReference>
<dbReference type="GO" id="GO:0007062">
    <property type="term" value="P:sister chromatid cohesion"/>
    <property type="evidence" value="ECO:0007669"/>
    <property type="project" value="InterPro"/>
</dbReference>
<evidence type="ECO:0000313" key="8">
    <source>
        <dbReference type="EMBL" id="MBC8430635.1"/>
    </source>
</evidence>
<organism evidence="8 9">
    <name type="scientific">Candidatus Desulfatibia vada</name>
    <dbReference type="NCBI Taxonomy" id="2841696"/>
    <lineage>
        <taxon>Bacteria</taxon>
        <taxon>Pseudomonadati</taxon>
        <taxon>Thermodesulfobacteriota</taxon>
        <taxon>Desulfobacteria</taxon>
        <taxon>Desulfobacterales</taxon>
        <taxon>Desulfobacterales incertae sedis</taxon>
        <taxon>Candidatus Desulfatibia</taxon>
    </lineage>
</organism>
<dbReference type="Pfam" id="PF02463">
    <property type="entry name" value="SMC_N"/>
    <property type="match status" value="1"/>
</dbReference>
<dbReference type="InterPro" id="IPR003395">
    <property type="entry name" value="RecF/RecN/SMC_N"/>
</dbReference>
<dbReference type="PIRSF" id="PIRSF005719">
    <property type="entry name" value="SMC"/>
    <property type="match status" value="1"/>
</dbReference>
<dbReference type="GO" id="GO:0030261">
    <property type="term" value="P:chromosome condensation"/>
    <property type="evidence" value="ECO:0007669"/>
    <property type="project" value="InterPro"/>
</dbReference>
<feature type="coiled-coil region" evidence="6">
    <location>
        <begin position="783"/>
        <end position="845"/>
    </location>
</feature>
<dbReference type="NCBIfam" id="TIGR02168">
    <property type="entry name" value="SMC_prok_B"/>
    <property type="match status" value="1"/>
</dbReference>
<comment type="domain">
    <text evidence="6">Contains large globular domains required for ATP hydrolysis at each terminus and a third globular domain forming a flexible hinge near the middle of the molecule. These domains are separated by coiled-coil structures.</text>
</comment>
<dbReference type="Gene3D" id="3.30.70.1620">
    <property type="match status" value="1"/>
</dbReference>
<comment type="caution">
    <text evidence="8">The sequence shown here is derived from an EMBL/GenBank/DDBJ whole genome shotgun (WGS) entry which is preliminary data.</text>
</comment>